<evidence type="ECO:0000313" key="2">
    <source>
        <dbReference type="EMBL" id="MEL3971662.1"/>
    </source>
</evidence>
<dbReference type="RefSeq" id="WP_341981181.1">
    <property type="nucleotide sequence ID" value="NZ_JBBYAF010000007.1"/>
</dbReference>
<feature type="transmembrane region" description="Helical" evidence="1">
    <location>
        <begin position="7"/>
        <end position="29"/>
    </location>
</feature>
<dbReference type="Proteomes" id="UP001389717">
    <property type="component" value="Unassembled WGS sequence"/>
</dbReference>
<protein>
    <recommendedName>
        <fullName evidence="4">DUF2178 domain-containing protein</fullName>
    </recommendedName>
</protein>
<keyword evidence="3" id="KW-1185">Reference proteome</keyword>
<organism evidence="2 3">
    <name type="scientific">Rossellomorea oryzaecorticis</name>
    <dbReference type="NCBI Taxonomy" id="1396505"/>
    <lineage>
        <taxon>Bacteria</taxon>
        <taxon>Bacillati</taxon>
        <taxon>Bacillota</taxon>
        <taxon>Bacilli</taxon>
        <taxon>Bacillales</taxon>
        <taxon>Bacillaceae</taxon>
        <taxon>Rossellomorea</taxon>
    </lineage>
</organism>
<dbReference type="EMBL" id="JBBYAF010000007">
    <property type="protein sequence ID" value="MEL3971662.1"/>
    <property type="molecule type" value="Genomic_DNA"/>
</dbReference>
<proteinExistence type="predicted"/>
<accession>A0ABU9K852</accession>
<evidence type="ECO:0000256" key="1">
    <source>
        <dbReference type="SAM" id="Phobius"/>
    </source>
</evidence>
<keyword evidence="1" id="KW-0472">Membrane</keyword>
<feature type="transmembrane region" description="Helical" evidence="1">
    <location>
        <begin position="100"/>
        <end position="122"/>
    </location>
</feature>
<keyword evidence="1" id="KW-0812">Transmembrane</keyword>
<evidence type="ECO:0008006" key="4">
    <source>
        <dbReference type="Google" id="ProtNLM"/>
    </source>
</evidence>
<name>A0ABU9K852_9BACI</name>
<keyword evidence="1" id="KW-1133">Transmembrane helix</keyword>
<sequence length="125" mass="14044">MKNNKTVFLVLGVILLINAILVNSAYISAGKFPEGLMTAAIAIMSFCMAYLSDHFAAKDERAQKIRERGVFVSYFWMLGIIIVLMALVNPYVGPVHLSAYHLLLLIASLYISVVFVNMVYYARKY</sequence>
<reference evidence="2 3" key="1">
    <citation type="submission" date="2024-04" db="EMBL/GenBank/DDBJ databases">
        <title>Bacillus oryzaecorticis sp. nov., a moderately halophilic bacterium isolated from rice husks.</title>
        <authorList>
            <person name="Zhu H.-S."/>
        </authorList>
    </citation>
    <scope>NUCLEOTIDE SEQUENCE [LARGE SCALE GENOMIC DNA]</scope>
    <source>
        <strain evidence="2 3">ZC255</strain>
    </source>
</reference>
<evidence type="ECO:0000313" key="3">
    <source>
        <dbReference type="Proteomes" id="UP001389717"/>
    </source>
</evidence>
<feature type="transmembrane region" description="Helical" evidence="1">
    <location>
        <begin position="35"/>
        <end position="57"/>
    </location>
</feature>
<gene>
    <name evidence="2" type="ORF">AAEO50_05150</name>
</gene>
<feature type="transmembrane region" description="Helical" evidence="1">
    <location>
        <begin position="69"/>
        <end position="88"/>
    </location>
</feature>
<comment type="caution">
    <text evidence="2">The sequence shown here is derived from an EMBL/GenBank/DDBJ whole genome shotgun (WGS) entry which is preliminary data.</text>
</comment>